<name>A0A5P8K3X4_9ACTN</name>
<gene>
    <name evidence="1" type="ORF">F9278_17690</name>
</gene>
<dbReference type="EMBL" id="CP045096">
    <property type="protein sequence ID" value="QFQ97754.1"/>
    <property type="molecule type" value="Genomic_DNA"/>
</dbReference>
<keyword evidence="2" id="KW-1185">Reference proteome</keyword>
<accession>A0A5P8K3X4</accession>
<protein>
    <submittedName>
        <fullName evidence="1">Uncharacterized protein</fullName>
    </submittedName>
</protein>
<organism evidence="1 2">
    <name type="scientific">Streptomyces phaeolivaceus</name>
    <dbReference type="NCBI Taxonomy" id="2653200"/>
    <lineage>
        <taxon>Bacteria</taxon>
        <taxon>Bacillati</taxon>
        <taxon>Actinomycetota</taxon>
        <taxon>Actinomycetes</taxon>
        <taxon>Kitasatosporales</taxon>
        <taxon>Streptomycetaceae</taxon>
        <taxon>Streptomyces</taxon>
    </lineage>
</organism>
<dbReference type="AlphaFoldDB" id="A0A5P8K3X4"/>
<reference evidence="1 2" key="1">
    <citation type="submission" date="2019-10" db="EMBL/GenBank/DDBJ databases">
        <title>Streptomyces sp. strain GY16 isolated from leaves of Broussonetia papyrifera.</title>
        <authorList>
            <person name="Mo P."/>
        </authorList>
    </citation>
    <scope>NUCLEOTIDE SEQUENCE [LARGE SCALE GENOMIC DNA]</scope>
    <source>
        <strain evidence="1 2">GY16</strain>
    </source>
</reference>
<sequence length="71" mass="7704">MSAQAVQGTHLYILTLEKPGLMSVTRNGTLTPEEGSTEQDVLSQVYGSVTGQDPRLAGACINFWLLKPNRL</sequence>
<dbReference type="RefSeq" id="WP_152169234.1">
    <property type="nucleotide sequence ID" value="NZ_CP045096.1"/>
</dbReference>
<dbReference type="Proteomes" id="UP000327294">
    <property type="component" value="Chromosome"/>
</dbReference>
<evidence type="ECO:0000313" key="2">
    <source>
        <dbReference type="Proteomes" id="UP000327294"/>
    </source>
</evidence>
<proteinExistence type="predicted"/>
<evidence type="ECO:0000313" key="1">
    <source>
        <dbReference type="EMBL" id="QFQ97754.1"/>
    </source>
</evidence>
<dbReference type="KEGG" id="sphv:F9278_17690"/>